<dbReference type="GeneID" id="110797786"/>
<evidence type="ECO:0000256" key="2">
    <source>
        <dbReference type="ARBA" id="ARBA00023163"/>
    </source>
</evidence>
<proteinExistence type="predicted"/>
<dbReference type="RefSeq" id="XP_056694963.1">
    <property type="nucleotide sequence ID" value="XM_056838985.1"/>
</dbReference>
<evidence type="ECO:0000256" key="3">
    <source>
        <dbReference type="ARBA" id="ARBA00023242"/>
    </source>
</evidence>
<dbReference type="InterPro" id="IPR044841">
    <property type="entry name" value="LUX/BOA-like"/>
</dbReference>
<dbReference type="Gene3D" id="1.10.10.60">
    <property type="entry name" value="Homeodomain-like"/>
    <property type="match status" value="1"/>
</dbReference>
<organism evidence="4 5">
    <name type="scientific">Spinacia oleracea</name>
    <name type="common">Spinach</name>
    <dbReference type="NCBI Taxonomy" id="3562"/>
    <lineage>
        <taxon>Eukaryota</taxon>
        <taxon>Viridiplantae</taxon>
        <taxon>Streptophyta</taxon>
        <taxon>Embryophyta</taxon>
        <taxon>Tracheophyta</taxon>
        <taxon>Spermatophyta</taxon>
        <taxon>Magnoliopsida</taxon>
        <taxon>eudicotyledons</taxon>
        <taxon>Gunneridae</taxon>
        <taxon>Pentapetalae</taxon>
        <taxon>Caryophyllales</taxon>
        <taxon>Chenopodiaceae</taxon>
        <taxon>Chenopodioideae</taxon>
        <taxon>Anserineae</taxon>
        <taxon>Spinacia</taxon>
    </lineage>
</organism>
<dbReference type="PANTHER" id="PTHR31442">
    <property type="entry name" value="HOMEODOMAIN-LIKE SUPERFAMILY PROTEIN-RELATED"/>
    <property type="match status" value="1"/>
</dbReference>
<evidence type="ECO:0000256" key="1">
    <source>
        <dbReference type="ARBA" id="ARBA00023015"/>
    </source>
</evidence>
<dbReference type="SUPFAM" id="SSF46689">
    <property type="entry name" value="Homeodomain-like"/>
    <property type="match status" value="1"/>
</dbReference>
<reference evidence="4" key="1">
    <citation type="journal article" date="2021" name="Nat. Commun.">
        <title>Genomic analyses provide insights into spinach domestication and the genetic basis of agronomic traits.</title>
        <authorList>
            <person name="Cai X."/>
            <person name="Sun X."/>
            <person name="Xu C."/>
            <person name="Sun H."/>
            <person name="Wang X."/>
            <person name="Ge C."/>
            <person name="Zhang Z."/>
            <person name="Wang Q."/>
            <person name="Fei Z."/>
            <person name="Jiao C."/>
            <person name="Wang Q."/>
        </authorList>
    </citation>
    <scope>NUCLEOTIDE SEQUENCE [LARGE SCALE GENOMIC DNA]</scope>
    <source>
        <strain evidence="4">cv. Varoflay</strain>
    </source>
</reference>
<name>A0ABM3RH77_SPIOL</name>
<evidence type="ECO:0000313" key="6">
    <source>
        <dbReference type="RefSeq" id="XP_056694963.1"/>
    </source>
</evidence>
<evidence type="ECO:0000313" key="4">
    <source>
        <dbReference type="Proteomes" id="UP000813463"/>
    </source>
</evidence>
<dbReference type="Proteomes" id="UP000813463">
    <property type="component" value="Chromosome 3"/>
</dbReference>
<dbReference type="InterPro" id="IPR009057">
    <property type="entry name" value="Homeodomain-like_sf"/>
</dbReference>
<dbReference type="RefSeq" id="XP_056694962.1">
    <property type="nucleotide sequence ID" value="XM_056838984.1"/>
</dbReference>
<evidence type="ECO:0000313" key="5">
    <source>
        <dbReference type="RefSeq" id="XP_056694962.1"/>
    </source>
</evidence>
<dbReference type="InterPro" id="IPR006447">
    <property type="entry name" value="Myb_dom_plants"/>
</dbReference>
<protein>
    <submittedName>
        <fullName evidence="5 6">Two-component response regulator ARR12</fullName>
    </submittedName>
</protein>
<sequence>MEQEMQSIHSQTLASFFCLAQKKPRVVWSVELHRKFVAAVNQLGLEKVVPKKILKLMNVDKLNSDTFWLNPRYPATITNIVTVSTTSALEAGDEVPSRRLGATGIREGSIARRWVKPT</sequence>
<dbReference type="PANTHER" id="PTHR31442:SF29">
    <property type="entry name" value="HOMEODOMAIN-LIKE SUPERFAMILY PROTEIN"/>
    <property type="match status" value="1"/>
</dbReference>
<accession>A0ABM3RH77</accession>
<dbReference type="NCBIfam" id="TIGR01557">
    <property type="entry name" value="myb_SHAQKYF"/>
    <property type="match status" value="1"/>
</dbReference>
<keyword evidence="4" id="KW-1185">Reference proteome</keyword>
<reference evidence="5 6" key="2">
    <citation type="submission" date="2025-05" db="UniProtKB">
        <authorList>
            <consortium name="RefSeq"/>
        </authorList>
    </citation>
    <scope>IDENTIFICATION</scope>
    <source>
        <tissue evidence="5 6">Leaf</tissue>
    </source>
</reference>
<keyword evidence="3" id="KW-0539">Nucleus</keyword>
<gene>
    <name evidence="5 6" type="primary">LOC110797786</name>
</gene>
<keyword evidence="1" id="KW-0805">Transcription regulation</keyword>
<keyword evidence="2" id="KW-0804">Transcription</keyword>